<protein>
    <submittedName>
        <fullName evidence="1">Uncharacterized protein</fullName>
    </submittedName>
</protein>
<gene>
    <name evidence="1" type="ORF">GQ26_0080830</name>
</gene>
<comment type="caution">
    <text evidence="1">The sequence shown here is derived from an EMBL/GenBank/DDBJ whole genome shotgun (WGS) entry which is preliminary data.</text>
</comment>
<reference evidence="1" key="1">
    <citation type="journal article" date="2014" name="PLoS Genet.">
        <title>Signature Gene Expression Reveals Novel Clues to the Molecular Mechanisms of Dimorphic Transition in Penicillium marneffei.</title>
        <authorList>
            <person name="Yang E."/>
            <person name="Wang G."/>
            <person name="Cai J."/>
            <person name="Woo P.C."/>
            <person name="Lau S.K."/>
            <person name="Yuen K.-Y."/>
            <person name="Chow W.-N."/>
            <person name="Lin X."/>
        </authorList>
    </citation>
    <scope>NUCLEOTIDE SEQUENCE [LARGE SCALE GENOMIC DNA]</scope>
    <source>
        <strain evidence="1">PM1</strain>
    </source>
</reference>
<name>A0A093VTA3_TALMA</name>
<dbReference type="EMBL" id="JPOX01000008">
    <property type="protein sequence ID" value="KFX49861.1"/>
    <property type="molecule type" value="Genomic_DNA"/>
</dbReference>
<evidence type="ECO:0000313" key="1">
    <source>
        <dbReference type="EMBL" id="KFX49861.1"/>
    </source>
</evidence>
<dbReference type="HOGENOM" id="CLU_915791_0_0_1"/>
<proteinExistence type="predicted"/>
<accession>A0A093VTA3</accession>
<sequence length="304" mass="34308">MAAQKTPLDEPVIGGPFSLFEGSFILEFLQPHPSRDASVLMRATYKHDHPLCEKGAGHPQGQVSTVEGWSATKRAWTRGDGGHEIKRWVPHSFQPVPDSPEDTIILVWAHPGDVDEMMDRVFFKNLLLILWYIDPSQGMFPPRPLYGFLLRGGWARCAGGCRGRCRRSLLGLTPTMKKYTSEEELAEMQKVSYFTANEPDMFPTSTIQVELLAITQEVKQGEYVLRLLLGLEIRLEKPTLHVFCDNKQTLGLLEKTLHNCVKSFDMSISTEAPWELLSGVEAKSELCLNVNLKGFYQISEDLSR</sequence>
<dbReference type="AlphaFoldDB" id="A0A093VTA3"/>
<organism evidence="1">
    <name type="scientific">Talaromyces marneffei PM1</name>
    <dbReference type="NCBI Taxonomy" id="1077442"/>
    <lineage>
        <taxon>Eukaryota</taxon>
        <taxon>Fungi</taxon>
        <taxon>Dikarya</taxon>
        <taxon>Ascomycota</taxon>
        <taxon>Pezizomycotina</taxon>
        <taxon>Eurotiomycetes</taxon>
        <taxon>Eurotiomycetidae</taxon>
        <taxon>Eurotiales</taxon>
        <taxon>Trichocomaceae</taxon>
        <taxon>Talaromyces</taxon>
        <taxon>Talaromyces sect. Talaromyces</taxon>
    </lineage>
</organism>